<sequence>MANRNGRLDFKIKNFRRYNRDWSTGPPPAKRAKMAAVTDSEIDLLSVELNPETDSKALHGAYERTANQRSSWIKKLYNDPDLQLGIITKIVSKFRHIVSDVSLIHYDFTYLMSVRRHPLSSLAESFRRLVPAIYEEARVLGISTTTTATDSTEKREYMAGHLLSEILKIKCKKSLNDYSRLVIDHTGSLDYKNAMQWRKDNGITAPSILILGSDSAIIFYIAADGMIFQVRGRFAEALQSYIEMVFVSNVKYDSKTTGITYFFEYLMNIKDHQNASRMAVKKELDAIADKLSNESANDRVSSLVASNDV</sequence>
<proteinExistence type="predicted"/>
<protein>
    <submittedName>
        <fullName evidence="2">Uncharacterized protein</fullName>
    </submittedName>
</protein>
<dbReference type="WBParaSite" id="PDA_v2.g914.t1">
    <property type="protein sequence ID" value="PDA_v2.g914.t1"/>
    <property type="gene ID" value="PDA_v2.g914"/>
</dbReference>
<organism evidence="1 2">
    <name type="scientific">Panagrolaimus davidi</name>
    <dbReference type="NCBI Taxonomy" id="227884"/>
    <lineage>
        <taxon>Eukaryota</taxon>
        <taxon>Metazoa</taxon>
        <taxon>Ecdysozoa</taxon>
        <taxon>Nematoda</taxon>
        <taxon>Chromadorea</taxon>
        <taxon>Rhabditida</taxon>
        <taxon>Tylenchina</taxon>
        <taxon>Panagrolaimomorpha</taxon>
        <taxon>Panagrolaimoidea</taxon>
        <taxon>Panagrolaimidae</taxon>
        <taxon>Panagrolaimus</taxon>
    </lineage>
</organism>
<dbReference type="Proteomes" id="UP000887578">
    <property type="component" value="Unplaced"/>
</dbReference>
<keyword evidence="1" id="KW-1185">Reference proteome</keyword>
<name>A0A914QYD7_9BILA</name>
<dbReference type="AlphaFoldDB" id="A0A914QYD7"/>
<accession>A0A914QYD7</accession>
<evidence type="ECO:0000313" key="1">
    <source>
        <dbReference type="Proteomes" id="UP000887578"/>
    </source>
</evidence>
<reference evidence="2" key="1">
    <citation type="submission" date="2022-11" db="UniProtKB">
        <authorList>
            <consortium name="WormBaseParasite"/>
        </authorList>
    </citation>
    <scope>IDENTIFICATION</scope>
</reference>
<evidence type="ECO:0000313" key="2">
    <source>
        <dbReference type="WBParaSite" id="PDA_v2.g914.t1"/>
    </source>
</evidence>